<keyword evidence="1" id="KW-0472">Membrane</keyword>
<reference evidence="2" key="1">
    <citation type="submission" date="2013-12" db="EMBL/GenBank/DDBJ databases">
        <authorList>
            <person name="Aslett M."/>
        </authorList>
    </citation>
    <scope>NUCLEOTIDE SEQUENCE [LARGE SCALE GENOMIC DNA]</scope>
    <source>
        <strain evidence="2">Lindley</strain>
    </source>
</reference>
<dbReference type="WBParaSite" id="GPLIN_001021900">
    <property type="protein sequence ID" value="GPLIN_001021900"/>
    <property type="gene ID" value="GPLIN_001021900"/>
</dbReference>
<accession>A0A183CBG8</accession>
<keyword evidence="2" id="KW-1185">Reference proteome</keyword>
<dbReference type="AlphaFoldDB" id="A0A183CBG8"/>
<name>A0A183CBG8_GLOPA</name>
<reference evidence="3" key="3">
    <citation type="submission" date="2016-06" db="UniProtKB">
        <authorList>
            <consortium name="WormBaseParasite"/>
        </authorList>
    </citation>
    <scope>IDENTIFICATION</scope>
</reference>
<organism evidence="2 3">
    <name type="scientific">Globodera pallida</name>
    <name type="common">Potato cyst nematode worm</name>
    <name type="synonym">Heterodera pallida</name>
    <dbReference type="NCBI Taxonomy" id="36090"/>
    <lineage>
        <taxon>Eukaryota</taxon>
        <taxon>Metazoa</taxon>
        <taxon>Ecdysozoa</taxon>
        <taxon>Nematoda</taxon>
        <taxon>Chromadorea</taxon>
        <taxon>Rhabditida</taxon>
        <taxon>Tylenchina</taxon>
        <taxon>Tylenchomorpha</taxon>
        <taxon>Tylenchoidea</taxon>
        <taxon>Heteroderidae</taxon>
        <taxon>Heteroderinae</taxon>
        <taxon>Globodera</taxon>
    </lineage>
</organism>
<proteinExistence type="predicted"/>
<protein>
    <submittedName>
        <fullName evidence="3">G protein-coupled receptor</fullName>
    </submittedName>
</protein>
<keyword evidence="1" id="KW-1133">Transmembrane helix</keyword>
<evidence type="ECO:0000313" key="3">
    <source>
        <dbReference type="WBParaSite" id="GPLIN_001021900"/>
    </source>
</evidence>
<evidence type="ECO:0000256" key="1">
    <source>
        <dbReference type="SAM" id="Phobius"/>
    </source>
</evidence>
<dbReference type="Proteomes" id="UP000050741">
    <property type="component" value="Unassembled WGS sequence"/>
</dbReference>
<evidence type="ECO:0000313" key="2">
    <source>
        <dbReference type="Proteomes" id="UP000050741"/>
    </source>
</evidence>
<feature type="transmembrane region" description="Helical" evidence="1">
    <location>
        <begin position="40"/>
        <end position="59"/>
    </location>
</feature>
<reference evidence="2" key="2">
    <citation type="submission" date="2014-05" db="EMBL/GenBank/DDBJ databases">
        <title>The genome and life-stage specific transcriptomes of Globodera pallida elucidate key aspects of plant parasitism by a cyst nematode.</title>
        <authorList>
            <person name="Cotton J.A."/>
            <person name="Lilley C.J."/>
            <person name="Jones L.M."/>
            <person name="Kikuchi T."/>
            <person name="Reid A.J."/>
            <person name="Thorpe P."/>
            <person name="Tsai I.J."/>
            <person name="Beasley H."/>
            <person name="Blok V."/>
            <person name="Cock P.J.A."/>
            <person name="Van den Akker S.E."/>
            <person name="Holroyd N."/>
            <person name="Hunt M."/>
            <person name="Mantelin S."/>
            <person name="Naghra H."/>
            <person name="Pain A."/>
            <person name="Palomares-Rius J.E."/>
            <person name="Zarowiecki M."/>
            <person name="Berriman M."/>
            <person name="Jones J.T."/>
            <person name="Urwin P.E."/>
        </authorList>
    </citation>
    <scope>NUCLEOTIDE SEQUENCE [LARGE SCALE GENOMIC DNA]</scope>
    <source>
        <strain evidence="2">Lindley</strain>
    </source>
</reference>
<keyword evidence="1" id="KW-0812">Transmembrane</keyword>
<sequence>MATTVQSSSPNSLESVASNYQYFVQLCDDPTRRDLTLTTSAIILFIIYAIGIVFQLVVLPANWRLSEYRSAFLLLLHIAFRHT</sequence>